<feature type="region of interest" description="Disordered" evidence="7">
    <location>
        <begin position="609"/>
        <end position="644"/>
    </location>
</feature>
<feature type="region of interest" description="Disordered" evidence="7">
    <location>
        <begin position="519"/>
        <end position="540"/>
    </location>
</feature>
<feature type="region of interest" description="Disordered" evidence="7">
    <location>
        <begin position="671"/>
        <end position="701"/>
    </location>
</feature>
<accession>E6UKX0</accession>
<dbReference type="InterPro" id="IPR051539">
    <property type="entry name" value="T4SS-coupling_protein"/>
</dbReference>
<dbReference type="Gene3D" id="3.40.50.300">
    <property type="entry name" value="P-loop containing nucleotide triphosphate hydrolases"/>
    <property type="match status" value="2"/>
</dbReference>
<keyword evidence="6" id="KW-0472">Membrane</keyword>
<dbReference type="AlphaFoldDB" id="E6UKX0"/>
<dbReference type="SUPFAM" id="SSF52540">
    <property type="entry name" value="P-loop containing nucleoside triphosphate hydrolases"/>
    <property type="match status" value="1"/>
</dbReference>
<dbReference type="RefSeq" id="WP_013483856.1">
    <property type="nucleotide sequence ID" value="NZ_KK211249.1"/>
</dbReference>
<evidence type="ECO:0000256" key="1">
    <source>
        <dbReference type="ARBA" id="ARBA00004651"/>
    </source>
</evidence>
<keyword evidence="5" id="KW-1133">Transmembrane helix</keyword>
<geneLocation type="plasmid" evidence="8 9">
    <name>pRUMAL02</name>
</geneLocation>
<evidence type="ECO:0000256" key="3">
    <source>
        <dbReference type="ARBA" id="ARBA00022475"/>
    </source>
</evidence>
<dbReference type="NCBIfam" id="NF045973">
    <property type="entry name" value="conju_CD1115"/>
    <property type="match status" value="1"/>
</dbReference>
<dbReference type="EMBL" id="CP002405">
    <property type="protein sequence ID" value="ADU24316.1"/>
    <property type="molecule type" value="Genomic_DNA"/>
</dbReference>
<comment type="similarity">
    <text evidence="2">Belongs to the VirD4/TraG family.</text>
</comment>
<dbReference type="KEGG" id="ral:Rumal_3892"/>
<evidence type="ECO:0000256" key="6">
    <source>
        <dbReference type="ARBA" id="ARBA00023136"/>
    </source>
</evidence>
<comment type="subcellular location">
    <subcellularLocation>
        <location evidence="1">Cell membrane</location>
        <topology evidence="1">Multi-pass membrane protein</topology>
    </subcellularLocation>
</comment>
<keyword evidence="4" id="KW-0812">Transmembrane</keyword>
<dbReference type="InterPro" id="IPR027417">
    <property type="entry name" value="P-loop_NTPase"/>
</dbReference>
<feature type="compositionally biased region" description="Basic and acidic residues" evidence="7">
    <location>
        <begin position="629"/>
        <end position="644"/>
    </location>
</feature>
<gene>
    <name evidence="8" type="ordered locus">Rumal_3892</name>
</gene>
<sequence length="723" mass="82446">MDIAADDREKVDLDMLSKSLDSTLKDTHLVFELVKAGGYAAKIPMFAAFGIGLYALNKYTSKKKFHRKGEEHGSARWANSKEVKSLLDKPKKQKLPFKVKVHNFFERLKFWKKKDKTYTIDNNVVLTNEVKMSLNTRQTRKNLNVMVIGGSGSGKSRFYVKPNLMQANTSYVCTDPKGELLRSTGKMLEHYGYDIRVFNLIDMAHSNNYNPFEYIYDVDGHYSATAVIKMVNVLMKNTSKENSGGDQFWDDSTKALLAALCFYLVECEDKSRQNFSEVMKLLKKAEVKEGDDAYMSDLDLIFDALENPDKYTEEAGKIDKRVKDLNLIDLAKKDKQPHEYMCIKYYKDFKKAAGDTAKSILISTAVRLQAFNIPEVMDLTSCDNIHLETIGDKPVAMFIIIPSSDDTFNFLAAMMYTQLFDVLYDRANFKYGGRLPVHVRCLLDEFANLGQIPRFEELLATMRSMEISANVIIQNLSQLKKMYKDSWENVLGNCDSLLFLGGQEPTTLEHISKTLGKETIDTRSHNRTRGRQGSTSENDGILGRELMTVDELKTMKDNECILFVRGIFPFFCNKFKIEKHPNYKLLEDFNGDNAYLVKDVMTVKFGQAAETDDEDLHSEPAEDNEADDNTEHESAPENNNEEKELDCHVEDISVDSEQPHSRIAEMEAAKRLANIPKKPKNGKPEPASLDDEDTVVTTEPEMENDKDYICVNANDYLDNYDEF</sequence>
<evidence type="ECO:0000256" key="4">
    <source>
        <dbReference type="ARBA" id="ARBA00022692"/>
    </source>
</evidence>
<evidence type="ECO:0000256" key="7">
    <source>
        <dbReference type="SAM" id="MobiDB-lite"/>
    </source>
</evidence>
<evidence type="ECO:0000256" key="2">
    <source>
        <dbReference type="ARBA" id="ARBA00008806"/>
    </source>
</evidence>
<keyword evidence="3" id="KW-1003">Cell membrane</keyword>
<dbReference type="CDD" id="cd01127">
    <property type="entry name" value="TrwB_TraG_TraD_VirD4"/>
    <property type="match status" value="1"/>
</dbReference>
<dbReference type="HOGENOM" id="CLU_015347_4_1_9"/>
<protein>
    <submittedName>
        <fullName evidence="8">TRAG family protein</fullName>
    </submittedName>
</protein>
<keyword evidence="8" id="KW-0614">Plasmid</keyword>
<evidence type="ECO:0000313" key="8">
    <source>
        <dbReference type="EMBL" id="ADU24316.1"/>
    </source>
</evidence>
<evidence type="ECO:0000256" key="5">
    <source>
        <dbReference type="ARBA" id="ARBA00022989"/>
    </source>
</evidence>
<organism evidence="8 9">
    <name type="scientific">Ruminococcus albus (strain ATCC 27210 / DSM 20455 / JCM 14654 / NCDO 2250 / 7)</name>
    <dbReference type="NCBI Taxonomy" id="697329"/>
    <lineage>
        <taxon>Bacteria</taxon>
        <taxon>Bacillati</taxon>
        <taxon>Bacillota</taxon>
        <taxon>Clostridia</taxon>
        <taxon>Eubacteriales</taxon>
        <taxon>Oscillospiraceae</taxon>
        <taxon>Ruminococcus</taxon>
    </lineage>
</organism>
<proteinExistence type="inferred from homology"/>
<feature type="compositionally biased region" description="Acidic residues" evidence="7">
    <location>
        <begin position="610"/>
        <end position="628"/>
    </location>
</feature>
<evidence type="ECO:0000313" key="9">
    <source>
        <dbReference type="Proteomes" id="UP000006919"/>
    </source>
</evidence>
<feature type="compositionally biased region" description="Acidic residues" evidence="7">
    <location>
        <begin position="688"/>
        <end position="701"/>
    </location>
</feature>
<dbReference type="Proteomes" id="UP000006919">
    <property type="component" value="Plasmid pRUMAL02"/>
</dbReference>
<dbReference type="InterPro" id="IPR003688">
    <property type="entry name" value="TraG/VirD4"/>
</dbReference>
<name>E6UKX0_RUMA7</name>
<dbReference type="GO" id="GO:0005886">
    <property type="term" value="C:plasma membrane"/>
    <property type="evidence" value="ECO:0007669"/>
    <property type="project" value="UniProtKB-SubCell"/>
</dbReference>
<dbReference type="PANTHER" id="PTHR37937:SF1">
    <property type="entry name" value="CONJUGATIVE TRANSFER: DNA TRANSPORT"/>
    <property type="match status" value="1"/>
</dbReference>
<reference evidence="9" key="1">
    <citation type="journal article" date="2011" name="J. Bacteriol.">
        <title>Complete genome of the cellulolytic ruminal bacterium Ruminococcus albus 7.</title>
        <authorList>
            <person name="Suen G."/>
            <person name="Stevenson D.M."/>
            <person name="Bruce D.C."/>
            <person name="Chertkov O."/>
            <person name="Copeland A."/>
            <person name="Cheng J.F."/>
            <person name="Detter C."/>
            <person name="Detter J.C."/>
            <person name="Goodwin L.A."/>
            <person name="Han C.S."/>
            <person name="Hauser L.J."/>
            <person name="Ivanova N.N."/>
            <person name="Kyrpides N.C."/>
            <person name="Land M.L."/>
            <person name="Lapidus A."/>
            <person name="Lucas S."/>
            <person name="Ovchinnikova G."/>
            <person name="Pitluck S."/>
            <person name="Tapia R."/>
            <person name="Woyke T."/>
            <person name="Boyum J."/>
            <person name="Mead D."/>
            <person name="Weimer P.J."/>
        </authorList>
    </citation>
    <scope>NUCLEOTIDE SEQUENCE [LARGE SCALE GENOMIC DNA]</scope>
    <source>
        <strain evidence="9">ATCC 27210 / DSM 20455 / JCM 14654 / NCDO 2250 / 7</strain>
        <plasmid evidence="9">pRUMAL02</plasmid>
    </source>
</reference>
<dbReference type="PANTHER" id="PTHR37937">
    <property type="entry name" value="CONJUGATIVE TRANSFER: DNA TRANSPORT"/>
    <property type="match status" value="1"/>
</dbReference>
<dbReference type="Pfam" id="PF02534">
    <property type="entry name" value="T4SS-DNA_transf"/>
    <property type="match status" value="1"/>
</dbReference>